<dbReference type="PANTHER" id="PTHR34220:SF7">
    <property type="entry name" value="SENSOR HISTIDINE KINASE YPDA"/>
    <property type="match status" value="1"/>
</dbReference>
<organism evidence="3 4">
    <name type="scientific">Parvularcula mediterranea</name>
    <dbReference type="NCBI Taxonomy" id="2732508"/>
    <lineage>
        <taxon>Bacteria</taxon>
        <taxon>Pseudomonadati</taxon>
        <taxon>Pseudomonadota</taxon>
        <taxon>Alphaproteobacteria</taxon>
        <taxon>Parvularculales</taxon>
        <taxon>Parvularculaceae</taxon>
        <taxon>Parvularcula</taxon>
    </lineage>
</organism>
<evidence type="ECO:0000313" key="4">
    <source>
        <dbReference type="Proteomes" id="UP000536835"/>
    </source>
</evidence>
<keyword evidence="3" id="KW-0808">Transferase</keyword>
<evidence type="ECO:0000259" key="2">
    <source>
        <dbReference type="Pfam" id="PF06580"/>
    </source>
</evidence>
<dbReference type="SUPFAM" id="SSF55874">
    <property type="entry name" value="ATPase domain of HSP90 chaperone/DNA topoisomerase II/histidine kinase"/>
    <property type="match status" value="1"/>
</dbReference>
<evidence type="ECO:0000256" key="1">
    <source>
        <dbReference type="SAM" id="Phobius"/>
    </source>
</evidence>
<dbReference type="GO" id="GO:0000155">
    <property type="term" value="F:phosphorelay sensor kinase activity"/>
    <property type="evidence" value="ECO:0007669"/>
    <property type="project" value="InterPro"/>
</dbReference>
<keyword evidence="1" id="KW-1133">Transmembrane helix</keyword>
<dbReference type="InterPro" id="IPR050640">
    <property type="entry name" value="Bact_2-comp_sensor_kinase"/>
</dbReference>
<proteinExistence type="predicted"/>
<dbReference type="Proteomes" id="UP000536835">
    <property type="component" value="Unassembled WGS sequence"/>
</dbReference>
<keyword evidence="4" id="KW-1185">Reference proteome</keyword>
<dbReference type="Gene3D" id="3.30.565.10">
    <property type="entry name" value="Histidine kinase-like ATPase, C-terminal domain"/>
    <property type="match status" value="1"/>
</dbReference>
<evidence type="ECO:0000313" key="3">
    <source>
        <dbReference type="EMBL" id="NNU16167.1"/>
    </source>
</evidence>
<sequence>MLTPNQVMGFLSATRQRTYWSLQVAGWAGFALFTFLSLTLWNNPGQLEATTHTALQSLLGLIVSHGLHQVVRRAWAMSLPMQTVLNTVATVIAALIWTMLRIVTFSWLTGETVFVSDYGGWAFASGIVFASWVFCYYAARYYRQALVTREKVAEAERMALRAEARAHEESVKRLTAESLYQETRLRMLHYQINPHFLFNALNSVSHLVRAGDKEKATTMISRIASFMRETLETGAEMEHSLRDEVALLDLYLDIEKVRFGERLVTEFEISEAALDASVPSFILQPLFENAMKYAVGRTLAPVTLRLEADIEDGALRVTVSDTGPTTELPDKSASATSTGIGLRNVEQRLRSVFQDDVRMDLRVNDPQGLAVEIIVPATGVESTRDMVDA</sequence>
<reference evidence="3 4" key="1">
    <citation type="submission" date="2020-05" db="EMBL/GenBank/DDBJ databases">
        <title>Parvularcula mediterraneae sp. nov., isolated from polypropylene straw from shallow seawater of the seashore of Laganas in Zakynthos island, Greece.</title>
        <authorList>
            <person name="Szabo I."/>
            <person name="Al-Omari J."/>
            <person name="Rado J."/>
            <person name="Szerdahelyi G.S."/>
        </authorList>
    </citation>
    <scope>NUCLEOTIDE SEQUENCE [LARGE SCALE GENOMIC DNA]</scope>
    <source>
        <strain evidence="3 4">ZS-1/3</strain>
    </source>
</reference>
<comment type="caution">
    <text evidence="3">The sequence shown here is derived from an EMBL/GenBank/DDBJ whole genome shotgun (WGS) entry which is preliminary data.</text>
</comment>
<dbReference type="Pfam" id="PF06580">
    <property type="entry name" value="His_kinase"/>
    <property type="match status" value="1"/>
</dbReference>
<feature type="transmembrane region" description="Helical" evidence="1">
    <location>
        <begin position="120"/>
        <end position="139"/>
    </location>
</feature>
<dbReference type="EMBL" id="JABFCX010000002">
    <property type="protein sequence ID" value="NNU16167.1"/>
    <property type="molecule type" value="Genomic_DNA"/>
</dbReference>
<dbReference type="InterPro" id="IPR010559">
    <property type="entry name" value="Sig_transdc_His_kin_internal"/>
</dbReference>
<feature type="domain" description="Signal transduction histidine kinase internal region" evidence="2">
    <location>
        <begin position="184"/>
        <end position="263"/>
    </location>
</feature>
<protein>
    <submittedName>
        <fullName evidence="3">Histidine kinase</fullName>
    </submittedName>
</protein>
<gene>
    <name evidence="3" type="ORF">HK107_07515</name>
</gene>
<feature type="transmembrane region" description="Helical" evidence="1">
    <location>
        <begin position="20"/>
        <end position="41"/>
    </location>
</feature>
<keyword evidence="3" id="KW-0418">Kinase</keyword>
<dbReference type="InterPro" id="IPR036890">
    <property type="entry name" value="HATPase_C_sf"/>
</dbReference>
<keyword evidence="1" id="KW-0812">Transmembrane</keyword>
<accession>A0A7Y3RMU0</accession>
<keyword evidence="1" id="KW-0472">Membrane</keyword>
<name>A0A7Y3RMU0_9PROT</name>
<dbReference type="AlphaFoldDB" id="A0A7Y3RMU0"/>
<dbReference type="GO" id="GO:0016020">
    <property type="term" value="C:membrane"/>
    <property type="evidence" value="ECO:0007669"/>
    <property type="project" value="InterPro"/>
</dbReference>
<feature type="transmembrane region" description="Helical" evidence="1">
    <location>
        <begin position="53"/>
        <end position="71"/>
    </location>
</feature>
<feature type="transmembrane region" description="Helical" evidence="1">
    <location>
        <begin position="83"/>
        <end position="108"/>
    </location>
</feature>
<dbReference type="RefSeq" id="WP_173198172.1">
    <property type="nucleotide sequence ID" value="NZ_JABFCX010000002.1"/>
</dbReference>
<dbReference type="PANTHER" id="PTHR34220">
    <property type="entry name" value="SENSOR HISTIDINE KINASE YPDA"/>
    <property type="match status" value="1"/>
</dbReference>